<dbReference type="CDD" id="cd03444">
    <property type="entry name" value="Thioesterase_II_repeat1"/>
    <property type="match status" value="1"/>
</dbReference>
<dbReference type="EMBL" id="CAJFCW020000003">
    <property type="protein sequence ID" value="CAG9104318.1"/>
    <property type="molecule type" value="Genomic_DNA"/>
</dbReference>
<dbReference type="InterPro" id="IPR049449">
    <property type="entry name" value="TesB_ACOT8-like_N"/>
</dbReference>
<dbReference type="GO" id="GO:0047617">
    <property type="term" value="F:fatty acyl-CoA hydrolase activity"/>
    <property type="evidence" value="ECO:0007669"/>
    <property type="project" value="InterPro"/>
</dbReference>
<name>A0A811KJN7_9BILA</name>
<dbReference type="PANTHER" id="PTHR11066">
    <property type="entry name" value="ACYL-COA THIOESTERASE"/>
    <property type="match status" value="1"/>
</dbReference>
<evidence type="ECO:0000259" key="3">
    <source>
        <dbReference type="Pfam" id="PF13622"/>
    </source>
</evidence>
<dbReference type="CDD" id="cd03445">
    <property type="entry name" value="Thioesterase_II_repeat2"/>
    <property type="match status" value="1"/>
</dbReference>
<dbReference type="SUPFAM" id="SSF54637">
    <property type="entry name" value="Thioesterase/thiol ester dehydrase-isomerase"/>
    <property type="match status" value="2"/>
</dbReference>
<accession>A0A811KJN7</accession>
<protein>
    <submittedName>
        <fullName evidence="5">Uncharacterized protein</fullName>
    </submittedName>
</protein>
<gene>
    <name evidence="5" type="ORF">BOKJ2_LOCUS6153</name>
</gene>
<dbReference type="InterPro" id="IPR042171">
    <property type="entry name" value="Acyl-CoA_hotdog"/>
</dbReference>
<dbReference type="AlphaFoldDB" id="A0A811KJN7"/>
<evidence type="ECO:0000313" key="6">
    <source>
        <dbReference type="Proteomes" id="UP000614601"/>
    </source>
</evidence>
<dbReference type="OrthoDB" id="68328at2759"/>
<feature type="domain" description="Acyl-CoA thioesterase-like N-terminal HotDog" evidence="3">
    <location>
        <begin position="46"/>
        <end position="124"/>
    </location>
</feature>
<evidence type="ECO:0000313" key="5">
    <source>
        <dbReference type="EMBL" id="CAD5215558.1"/>
    </source>
</evidence>
<dbReference type="Gene3D" id="2.40.160.210">
    <property type="entry name" value="Acyl-CoA thioesterase, double hotdog domain"/>
    <property type="match status" value="1"/>
</dbReference>
<dbReference type="Pfam" id="PF13622">
    <property type="entry name" value="4HBT_3"/>
    <property type="match status" value="1"/>
</dbReference>
<keyword evidence="2" id="KW-0378">Hydrolase</keyword>
<comment type="similarity">
    <text evidence="1">Belongs to the C/M/P thioester hydrolase family.</text>
</comment>
<dbReference type="Pfam" id="PF20789">
    <property type="entry name" value="4HBT_3C"/>
    <property type="match status" value="1"/>
</dbReference>
<keyword evidence="6" id="KW-1185">Reference proteome</keyword>
<dbReference type="GO" id="GO:0009062">
    <property type="term" value="P:fatty acid catabolic process"/>
    <property type="evidence" value="ECO:0007669"/>
    <property type="project" value="TreeGrafter"/>
</dbReference>
<dbReference type="InterPro" id="IPR029069">
    <property type="entry name" value="HotDog_dom_sf"/>
</dbReference>
<dbReference type="PANTHER" id="PTHR11066:SF48">
    <property type="entry name" value="ACYL-COA THIOESTERASE II"/>
    <property type="match status" value="1"/>
</dbReference>
<organism evidence="5 6">
    <name type="scientific">Bursaphelenchus okinawaensis</name>
    <dbReference type="NCBI Taxonomy" id="465554"/>
    <lineage>
        <taxon>Eukaryota</taxon>
        <taxon>Metazoa</taxon>
        <taxon>Ecdysozoa</taxon>
        <taxon>Nematoda</taxon>
        <taxon>Chromadorea</taxon>
        <taxon>Rhabditida</taxon>
        <taxon>Tylenchina</taxon>
        <taxon>Tylenchomorpha</taxon>
        <taxon>Aphelenchoidea</taxon>
        <taxon>Aphelenchoididae</taxon>
        <taxon>Bursaphelenchus</taxon>
    </lineage>
</organism>
<proteinExistence type="inferred from homology"/>
<dbReference type="InterPro" id="IPR049450">
    <property type="entry name" value="ACOT8-like_C"/>
</dbReference>
<sequence>MVFLSLLRSSSNVFKQEISDLNHVARNLISLKSSGNDTFLANCLLPGRMSLKAIYGGQYVALQLRAACMTVSEGMLPHSTHSYFLQSGTVEAPITVNIKKVRDGQSFCNRYMETVQKGRSEERLLCSGVTSFHVDEPPAVRHLKPFKPYVDPESLLTWEDGIKDGLNDPNITPFHRKLLEWKLKNTPRLFSRIFDIRTTDVPRWTMRTRHPPDVAPEHQGFIKCNFSPGDGQVDHRVMASFMGDIVMMEGALVDHINHGFFPTMLFSIDQSVYFHTDINVNEWMFFDVQSPVADNGRIFAECKVWSLDGRLLMTNTQEGLVRYDQSHPNSQAPT</sequence>
<evidence type="ECO:0000256" key="2">
    <source>
        <dbReference type="ARBA" id="ARBA00022801"/>
    </source>
</evidence>
<dbReference type="Proteomes" id="UP000614601">
    <property type="component" value="Unassembled WGS sequence"/>
</dbReference>
<reference evidence="5" key="1">
    <citation type="submission" date="2020-09" db="EMBL/GenBank/DDBJ databases">
        <authorList>
            <person name="Kikuchi T."/>
        </authorList>
    </citation>
    <scope>NUCLEOTIDE SEQUENCE</scope>
    <source>
        <strain evidence="5">SH1</strain>
    </source>
</reference>
<dbReference type="InterPro" id="IPR003703">
    <property type="entry name" value="Acyl_CoA_thio"/>
</dbReference>
<dbReference type="GO" id="GO:0005782">
    <property type="term" value="C:peroxisomal matrix"/>
    <property type="evidence" value="ECO:0007669"/>
    <property type="project" value="UniProtKB-SubCell"/>
</dbReference>
<dbReference type="GO" id="GO:0006637">
    <property type="term" value="P:acyl-CoA metabolic process"/>
    <property type="evidence" value="ECO:0007669"/>
    <property type="project" value="InterPro"/>
</dbReference>
<evidence type="ECO:0000256" key="1">
    <source>
        <dbReference type="ARBA" id="ARBA00006538"/>
    </source>
</evidence>
<comment type="caution">
    <text evidence="5">The sequence shown here is derived from an EMBL/GenBank/DDBJ whole genome shotgun (WGS) entry which is preliminary data.</text>
</comment>
<dbReference type="Proteomes" id="UP000783686">
    <property type="component" value="Unassembled WGS sequence"/>
</dbReference>
<evidence type="ECO:0000259" key="4">
    <source>
        <dbReference type="Pfam" id="PF20789"/>
    </source>
</evidence>
<dbReference type="EMBL" id="CAJFDH010000003">
    <property type="protein sequence ID" value="CAD5215558.1"/>
    <property type="molecule type" value="Genomic_DNA"/>
</dbReference>
<feature type="domain" description="Acyl-CoA thioesterase-like C-terminal" evidence="4">
    <location>
        <begin position="189"/>
        <end position="321"/>
    </location>
</feature>